<dbReference type="NCBIfam" id="NF008180">
    <property type="entry name" value="PRK10929.1"/>
    <property type="match status" value="1"/>
</dbReference>
<feature type="domain" description="Mechanosensitive ion channel inner membrane" evidence="11">
    <location>
        <begin position="472"/>
        <end position="808"/>
    </location>
</feature>
<keyword evidence="7 8" id="KW-0472">Membrane</keyword>
<feature type="transmembrane region" description="Helical" evidence="8">
    <location>
        <begin position="544"/>
        <end position="573"/>
    </location>
</feature>
<dbReference type="InterPro" id="IPR011066">
    <property type="entry name" value="MscS_channel_C_sf"/>
</dbReference>
<dbReference type="InterPro" id="IPR052702">
    <property type="entry name" value="MscS-like_channel"/>
</dbReference>
<keyword evidence="4 8" id="KW-0812">Transmembrane</keyword>
<evidence type="ECO:0000259" key="13">
    <source>
        <dbReference type="Pfam" id="PF21088"/>
    </source>
</evidence>
<evidence type="ECO:0000256" key="9">
    <source>
        <dbReference type="SAM" id="SignalP"/>
    </source>
</evidence>
<evidence type="ECO:0000256" key="6">
    <source>
        <dbReference type="ARBA" id="ARBA00022989"/>
    </source>
</evidence>
<dbReference type="Gene3D" id="2.30.30.60">
    <property type="match status" value="1"/>
</dbReference>
<feature type="domain" description="Mechanosensitive ion channel transmembrane helices 2/3" evidence="13">
    <location>
        <begin position="869"/>
        <end position="910"/>
    </location>
</feature>
<dbReference type="InterPro" id="IPR011014">
    <property type="entry name" value="MscS_channel_TM-2"/>
</dbReference>
<feature type="transmembrane region" description="Helical" evidence="8">
    <location>
        <begin position="594"/>
        <end position="611"/>
    </location>
</feature>
<evidence type="ECO:0000256" key="7">
    <source>
        <dbReference type="ARBA" id="ARBA00023136"/>
    </source>
</evidence>
<evidence type="ECO:0000256" key="3">
    <source>
        <dbReference type="ARBA" id="ARBA00022475"/>
    </source>
</evidence>
<dbReference type="PANTHER" id="PTHR30347">
    <property type="entry name" value="POTASSIUM CHANNEL RELATED"/>
    <property type="match status" value="1"/>
</dbReference>
<dbReference type="SUPFAM" id="SSF50182">
    <property type="entry name" value="Sm-like ribonucleoproteins"/>
    <property type="match status" value="1"/>
</dbReference>
<dbReference type="Proteomes" id="UP000061704">
    <property type="component" value="Chromosome"/>
</dbReference>
<dbReference type="KEGG" id="icp:ICMP_183"/>
<dbReference type="Gene3D" id="1.10.287.1260">
    <property type="match status" value="1"/>
</dbReference>
<dbReference type="Pfam" id="PF12794">
    <property type="entry name" value="MscS_TM"/>
    <property type="match status" value="1"/>
</dbReference>
<dbReference type="InterPro" id="IPR049142">
    <property type="entry name" value="MS_channel_1st"/>
</dbReference>
<evidence type="ECO:0000256" key="8">
    <source>
        <dbReference type="SAM" id="Phobius"/>
    </source>
</evidence>
<dbReference type="HOGENOM" id="CLU_007829_2_0_6"/>
<dbReference type="GO" id="GO:0008381">
    <property type="term" value="F:mechanosensitive monoatomic ion channel activity"/>
    <property type="evidence" value="ECO:0007669"/>
    <property type="project" value="UniProtKB-ARBA"/>
</dbReference>
<feature type="transmembrane region" description="Helical" evidence="8">
    <location>
        <begin position="895"/>
        <end position="924"/>
    </location>
</feature>
<feature type="transmembrane region" description="Helical" evidence="8">
    <location>
        <begin position="510"/>
        <end position="532"/>
    </location>
</feature>
<evidence type="ECO:0000256" key="5">
    <source>
        <dbReference type="ARBA" id="ARBA00022729"/>
    </source>
</evidence>
<dbReference type="InterPro" id="IPR025692">
    <property type="entry name" value="MscS_IM_dom1"/>
</dbReference>
<dbReference type="InterPro" id="IPR010920">
    <property type="entry name" value="LSM_dom_sf"/>
</dbReference>
<comment type="subcellular location">
    <subcellularLocation>
        <location evidence="1">Cell membrane</location>
        <topology evidence="1">Multi-pass membrane protein</topology>
    </subcellularLocation>
</comment>
<comment type="similarity">
    <text evidence="2">Belongs to the MscS (TC 1.A.23) family.</text>
</comment>
<evidence type="ECO:0000259" key="10">
    <source>
        <dbReference type="Pfam" id="PF00924"/>
    </source>
</evidence>
<feature type="transmembrane region" description="Helical" evidence="8">
    <location>
        <begin position="623"/>
        <end position="642"/>
    </location>
</feature>
<accession>C5WCI7</accession>
<feature type="transmembrane region" description="Helical" evidence="8">
    <location>
        <begin position="863"/>
        <end position="889"/>
    </location>
</feature>
<feature type="transmembrane region" description="Helical" evidence="8">
    <location>
        <begin position="691"/>
        <end position="712"/>
    </location>
</feature>
<dbReference type="FunFam" id="1.10.287.1260:FF:000002">
    <property type="entry name" value="Potassium efflux system KefA"/>
    <property type="match status" value="1"/>
</dbReference>
<dbReference type="Gene3D" id="3.30.70.100">
    <property type="match status" value="1"/>
</dbReference>
<evidence type="ECO:0000259" key="11">
    <source>
        <dbReference type="Pfam" id="PF12794"/>
    </source>
</evidence>
<keyword evidence="15" id="KW-1185">Reference proteome</keyword>
<keyword evidence="5 9" id="KW-0732">Signal</keyword>
<protein>
    <submittedName>
        <fullName evidence="14">Predicted mechanosensitive channel</fullName>
    </submittedName>
</protein>
<evidence type="ECO:0000256" key="1">
    <source>
        <dbReference type="ARBA" id="ARBA00004651"/>
    </source>
</evidence>
<dbReference type="InterPro" id="IPR023408">
    <property type="entry name" value="MscS_beta-dom_sf"/>
</dbReference>
<feature type="transmembrane region" description="Helical" evidence="8">
    <location>
        <begin position="460"/>
        <end position="483"/>
    </location>
</feature>
<name>C5WCI7_9ENTR</name>
<evidence type="ECO:0000256" key="2">
    <source>
        <dbReference type="ARBA" id="ARBA00008017"/>
    </source>
</evidence>
<feature type="domain" description="Mechanosensitive ion channel MscS" evidence="10">
    <location>
        <begin position="912"/>
        <end position="977"/>
    </location>
</feature>
<dbReference type="InterPro" id="IPR049278">
    <property type="entry name" value="MS_channel_C"/>
</dbReference>
<dbReference type="Pfam" id="PF00924">
    <property type="entry name" value="MS_channel_2nd"/>
    <property type="match status" value="1"/>
</dbReference>
<dbReference type="GO" id="GO:0005886">
    <property type="term" value="C:plasma membrane"/>
    <property type="evidence" value="ECO:0007669"/>
    <property type="project" value="UniProtKB-SubCell"/>
</dbReference>
<dbReference type="Pfam" id="PF21088">
    <property type="entry name" value="MS_channel_1st"/>
    <property type="match status" value="1"/>
</dbReference>
<evidence type="ECO:0000256" key="4">
    <source>
        <dbReference type="ARBA" id="ARBA00022692"/>
    </source>
</evidence>
<dbReference type="STRING" id="476281.ICMP_183"/>
<feature type="signal peptide" evidence="9">
    <location>
        <begin position="1"/>
        <end position="20"/>
    </location>
</feature>
<dbReference type="InterPro" id="IPR006685">
    <property type="entry name" value="MscS_channel_2nd"/>
</dbReference>
<feature type="chain" id="PRO_5002955635" evidence="9">
    <location>
        <begin position="21"/>
        <end position="1079"/>
    </location>
</feature>
<keyword evidence="6 8" id="KW-1133">Transmembrane helix</keyword>
<proteinExistence type="inferred from homology"/>
<keyword evidence="3" id="KW-1003">Cell membrane</keyword>
<evidence type="ECO:0000313" key="15">
    <source>
        <dbReference type="Proteomes" id="UP000061704"/>
    </source>
</evidence>
<feature type="transmembrane region" description="Helical" evidence="8">
    <location>
        <begin position="663"/>
        <end position="685"/>
    </location>
</feature>
<dbReference type="EMBL" id="AP010872">
    <property type="protein sequence ID" value="BAH83043.1"/>
    <property type="molecule type" value="Genomic_DNA"/>
</dbReference>
<dbReference type="Pfam" id="PF21082">
    <property type="entry name" value="MS_channel_3rd"/>
    <property type="match status" value="1"/>
</dbReference>
<dbReference type="SUPFAM" id="SSF82861">
    <property type="entry name" value="Mechanosensitive channel protein MscS (YggB), transmembrane region"/>
    <property type="match status" value="1"/>
</dbReference>
<reference evidence="14 15" key="1">
    <citation type="journal article" date="2011" name="Genome Biol. Evol.">
        <title>Reductive evolution of bacterial genome in insect gut environment.</title>
        <authorList>
            <person name="Nikoh N."/>
            <person name="Hosokawa T."/>
            <person name="Ohshima K."/>
            <person name="Hattori M."/>
            <person name="Fukatsu T."/>
        </authorList>
    </citation>
    <scope>NUCLEOTIDE SEQUENCE [LARGE SCALE GENOMIC DNA]</scope>
    <source>
        <strain evidence="14 15">Mpkobe</strain>
    </source>
</reference>
<feature type="domain" description="Mechanosensitive ion channel MscS C-terminal" evidence="12">
    <location>
        <begin position="985"/>
        <end position="1068"/>
    </location>
</feature>
<dbReference type="SUPFAM" id="SSF82689">
    <property type="entry name" value="Mechanosensitive channel protein MscS (YggB), C-terminal domain"/>
    <property type="match status" value="1"/>
</dbReference>
<sequence>MRAILLLLLFFLMNVFPAIANNIIPYTINIPNLINQPKTKEIKKQLSKDCQRKILKSIHNRHISLEPLQYYKDNIEYISNLVKTSQKTLADIKNNKIHIHQVNLDNIKSIKKEILFIENQISKERFFLQKEYNCIKELNTFIKKCQKYITLLEPLINDNNTSINNITSESNILEKKNIYNKIAKNKAKINKLYTGQLSASLFKKLVYIYILIHQHKTTQLENYLLTLKNNIAQYDFKINLTYTNEKIKNLKVIPFIVEYQRRINQGLLAELSQQIHFLKLTVFKQNIISTYILKIREVLSILEDESQWTGDDTDTLSIDMRSKLTEIIQKPEINNINNLIKKIRIKCIFCEELTYNKTILTKLIFNLLNKSQIDVLVNLTNVQKEMLNSLITRYKKTLFELLKMRYYAFKFRESVNETKNVEPNFFWMPDINSIGIDDLNIINEIFHSILNNKCRNICTIILVIFHNIDNIFLILINLLLYFLNKCLQGNYKKILEKNSSKVGKVTQDKFYITINTALYSMINALPIPIYWLTLGYILQNTWPWLTLIAVGQGIIATVPLLIVSMIIISFSSIHGIFISHFKWPQTNVLHIKRCYSITISIIVPLIALLIGFNNSNQQMASSLGRLCFIFICIAMSLIAFFLKREQIPLYLNRHGLINYPINNMLWNIMIILPQIASYTACMGYFSTAQAILIRLETSVAIWLLLLVIYYIIRRWMLIKCRRIAFDRARQRRADILATRARNEEDKELNLQNLDTLEIEEPVINIDIISAQSLRLVRSFLKLIAIISVIGLWSEIHSAFDFLGKIHLWDTTRIIQGIENIHSITLGAVMLSIVVFVITTQIVRDFPALLEIAVLQNIKLTPGTSYAITTITKYFLMIIGNCISFSLLGIDWSKLQWLIAALGVGLGFGLQEIFANFISGLIILFEKPIRIGDTVTIRNLTGSITHINIRATTIRDWDRKEIIVPNKAFITEQFVNWSLSDSVTRIVVSITASTEINSEKVTRILKQAAQRCNYVLSSPTPEVYLVDLQQGIQIFELRIYAAEMKHRMPLRHELHQSILQCFKENGIEIPFPSFQVRIKN</sequence>
<dbReference type="PANTHER" id="PTHR30347:SF9">
    <property type="entry name" value="MINICONDUCTANCE MECHANOSENSITIVE CHANNEL MSCM"/>
    <property type="match status" value="1"/>
</dbReference>
<evidence type="ECO:0000313" key="14">
    <source>
        <dbReference type="EMBL" id="BAH83043.1"/>
    </source>
</evidence>
<gene>
    <name evidence="14" type="primary">yjeP</name>
    <name evidence="14" type="ORF">ICMP_183</name>
</gene>
<evidence type="ECO:0000259" key="12">
    <source>
        <dbReference type="Pfam" id="PF21082"/>
    </source>
</evidence>
<organism evidence="14 15">
    <name type="scientific">Candidatus Ishikawaella capsulata Mpkobe</name>
    <dbReference type="NCBI Taxonomy" id="476281"/>
    <lineage>
        <taxon>Bacteria</taxon>
        <taxon>Pseudomonadati</taxon>
        <taxon>Pseudomonadota</taxon>
        <taxon>Gammaproteobacteria</taxon>
        <taxon>Enterobacterales</taxon>
        <taxon>Enterobacteriaceae</taxon>
        <taxon>Candidatus Ishikawella</taxon>
    </lineage>
</organism>
<dbReference type="RefSeq" id="WP_052456806.1">
    <property type="nucleotide sequence ID" value="NZ_AP010872.1"/>
</dbReference>
<feature type="transmembrane region" description="Helical" evidence="8">
    <location>
        <begin position="819"/>
        <end position="842"/>
    </location>
</feature>
<dbReference type="AlphaFoldDB" id="C5WCI7"/>